<feature type="compositionally biased region" description="Polar residues" evidence="1">
    <location>
        <begin position="35"/>
        <end position="70"/>
    </location>
</feature>
<feature type="compositionally biased region" description="Low complexity" evidence="1">
    <location>
        <begin position="251"/>
        <end position="281"/>
    </location>
</feature>
<evidence type="ECO:0000256" key="1">
    <source>
        <dbReference type="SAM" id="MobiDB-lite"/>
    </source>
</evidence>
<feature type="compositionally biased region" description="Low complexity" evidence="1">
    <location>
        <begin position="365"/>
        <end position="409"/>
    </location>
</feature>
<organism evidence="2 3">
    <name type="scientific">Pterulicium gracile</name>
    <dbReference type="NCBI Taxonomy" id="1884261"/>
    <lineage>
        <taxon>Eukaryota</taxon>
        <taxon>Fungi</taxon>
        <taxon>Dikarya</taxon>
        <taxon>Basidiomycota</taxon>
        <taxon>Agaricomycotina</taxon>
        <taxon>Agaricomycetes</taxon>
        <taxon>Agaricomycetidae</taxon>
        <taxon>Agaricales</taxon>
        <taxon>Pleurotineae</taxon>
        <taxon>Pterulaceae</taxon>
        <taxon>Pterulicium</taxon>
    </lineage>
</organism>
<dbReference type="STRING" id="1884261.A0A5C3QCF8"/>
<sequence length="420" mass="46416">MSFQHFRLGQLAMNTALPPHLMNAGASSSIGVMQGTAQNHPQSAPQYLQNPNASSSSIPVHAQNSATTPSKAPYGSGDQEDGYTLIFQDMNAFEDWRRREEESQMVDFVKGDTHGSKAVPPRFKSHTKLVCARHSRSGRKKYVKKHPERVRKVPSRKIEGTGCPASISFKTYFDREEIRACYNAEHSHPIGEANLMFTKRGRKAIAEKSAAKPVYHNMEATSPSNVDQQQAQSPPPQSTPSLPTPFPQQAPPQQVQVPAPQVYQQPQQQQAQPIQPQQQQPHPQPTFVPPQFALPQQPHQIPMQQVQDRWENMSAIFTSVRETARGAMFDPAAVAALETLLLRMYFEASSGGLMGHHAAMGHMQQQHAGMGQMQHLGQGQGQQMGQQGMGQQNIGQQNMGQQGMGQEQESSSDEDGSEEE</sequence>
<dbReference type="OrthoDB" id="3258408at2759"/>
<protein>
    <submittedName>
        <fullName evidence="2">Uncharacterized protein</fullName>
    </submittedName>
</protein>
<feature type="compositionally biased region" description="Pro residues" evidence="1">
    <location>
        <begin position="233"/>
        <end position="250"/>
    </location>
</feature>
<keyword evidence="3" id="KW-1185">Reference proteome</keyword>
<feature type="compositionally biased region" description="Acidic residues" evidence="1">
    <location>
        <begin position="410"/>
        <end position="420"/>
    </location>
</feature>
<reference evidence="2 3" key="1">
    <citation type="journal article" date="2019" name="Nat. Ecol. Evol.">
        <title>Megaphylogeny resolves global patterns of mushroom evolution.</title>
        <authorList>
            <person name="Varga T."/>
            <person name="Krizsan K."/>
            <person name="Foldi C."/>
            <person name="Dima B."/>
            <person name="Sanchez-Garcia M."/>
            <person name="Sanchez-Ramirez S."/>
            <person name="Szollosi G.J."/>
            <person name="Szarkandi J.G."/>
            <person name="Papp V."/>
            <person name="Albert L."/>
            <person name="Andreopoulos W."/>
            <person name="Angelini C."/>
            <person name="Antonin V."/>
            <person name="Barry K.W."/>
            <person name="Bougher N.L."/>
            <person name="Buchanan P."/>
            <person name="Buyck B."/>
            <person name="Bense V."/>
            <person name="Catcheside P."/>
            <person name="Chovatia M."/>
            <person name="Cooper J."/>
            <person name="Damon W."/>
            <person name="Desjardin D."/>
            <person name="Finy P."/>
            <person name="Geml J."/>
            <person name="Haridas S."/>
            <person name="Hughes K."/>
            <person name="Justo A."/>
            <person name="Karasinski D."/>
            <person name="Kautmanova I."/>
            <person name="Kiss B."/>
            <person name="Kocsube S."/>
            <person name="Kotiranta H."/>
            <person name="LaButti K.M."/>
            <person name="Lechner B.E."/>
            <person name="Liimatainen K."/>
            <person name="Lipzen A."/>
            <person name="Lukacs Z."/>
            <person name="Mihaltcheva S."/>
            <person name="Morgado L.N."/>
            <person name="Niskanen T."/>
            <person name="Noordeloos M.E."/>
            <person name="Ohm R.A."/>
            <person name="Ortiz-Santana B."/>
            <person name="Ovrebo C."/>
            <person name="Racz N."/>
            <person name="Riley R."/>
            <person name="Savchenko A."/>
            <person name="Shiryaev A."/>
            <person name="Soop K."/>
            <person name="Spirin V."/>
            <person name="Szebenyi C."/>
            <person name="Tomsovsky M."/>
            <person name="Tulloss R.E."/>
            <person name="Uehling J."/>
            <person name="Grigoriev I.V."/>
            <person name="Vagvolgyi C."/>
            <person name="Papp T."/>
            <person name="Martin F.M."/>
            <person name="Miettinen O."/>
            <person name="Hibbett D.S."/>
            <person name="Nagy L.G."/>
        </authorList>
    </citation>
    <scope>NUCLEOTIDE SEQUENCE [LARGE SCALE GENOMIC DNA]</scope>
    <source>
        <strain evidence="2 3">CBS 309.79</strain>
    </source>
</reference>
<accession>A0A5C3QCF8</accession>
<dbReference type="EMBL" id="ML178832">
    <property type="protein sequence ID" value="TFK99744.1"/>
    <property type="molecule type" value="Genomic_DNA"/>
</dbReference>
<proteinExistence type="predicted"/>
<feature type="region of interest" description="Disordered" evidence="1">
    <location>
        <begin position="35"/>
        <end position="80"/>
    </location>
</feature>
<feature type="compositionally biased region" description="Low complexity" evidence="1">
    <location>
        <begin position="289"/>
        <end position="300"/>
    </location>
</feature>
<dbReference type="AlphaFoldDB" id="A0A5C3QCF8"/>
<name>A0A5C3QCF8_9AGAR</name>
<evidence type="ECO:0000313" key="3">
    <source>
        <dbReference type="Proteomes" id="UP000305067"/>
    </source>
</evidence>
<feature type="region of interest" description="Disordered" evidence="1">
    <location>
        <begin position="365"/>
        <end position="420"/>
    </location>
</feature>
<dbReference type="Proteomes" id="UP000305067">
    <property type="component" value="Unassembled WGS sequence"/>
</dbReference>
<evidence type="ECO:0000313" key="2">
    <source>
        <dbReference type="EMBL" id="TFK99744.1"/>
    </source>
</evidence>
<gene>
    <name evidence="2" type="ORF">BDV98DRAFT_532337</name>
</gene>
<feature type="region of interest" description="Disordered" evidence="1">
    <location>
        <begin position="221"/>
        <end position="300"/>
    </location>
</feature>